<proteinExistence type="predicted"/>
<reference evidence="2" key="2">
    <citation type="journal article" date="2019" name="MicrobiologyOpen">
        <title>High-quality draft genome sequence of Gaiella occulta isolated from a 150 meter deep mineral water borehole and comparison with the genome sequences of other deep-branching lineages of the phylum Actinobacteria.</title>
        <authorList>
            <person name="Severino R."/>
            <person name="Froufe H.J.C."/>
            <person name="Barroso C."/>
            <person name="Albuquerque L."/>
            <person name="Lobo-da-Cunha A."/>
            <person name="da Costa M.S."/>
            <person name="Egas C."/>
        </authorList>
    </citation>
    <scope>NUCLEOTIDE SEQUENCE [LARGE SCALE GENOMIC DNA]</scope>
    <source>
        <strain evidence="2">F2-233</strain>
    </source>
</reference>
<dbReference type="PANTHER" id="PTHR21666">
    <property type="entry name" value="PEPTIDASE-RELATED"/>
    <property type="match status" value="1"/>
</dbReference>
<gene>
    <name evidence="1" type="ORF">Gocc_1206</name>
</gene>
<dbReference type="RefSeq" id="WP_147281197.1">
    <property type="nucleotide sequence ID" value="NZ_QQZY01000002.1"/>
</dbReference>
<sequence length="264" mass="27560">MPIVFPIVGAARYGDDYRDPRANAEHAGNDILTTWRSPAVAAEDGTVTFWTRSARAGCMLYLHGASGTTYLYVHLNNDLTPRRDNRGACVPGVAYADGLEDGAKVKAGQQIGYNGDSGDAEGTYHLHFEVHPNGGADVNPFPSLNAATRLLFPLPANPARKVALGLRGVPVSAGAGVLELSVTAVRVWPGGRWTAIAPRSVELAVPDGAQLDESAAAQLATLTPRAPASRAATRLTVITVPAPVSPEMMAGAPGALAVDRVRHG</sequence>
<dbReference type="OrthoDB" id="1099523at2"/>
<dbReference type="InterPro" id="IPR011055">
    <property type="entry name" value="Dup_hybrid_motif"/>
</dbReference>
<dbReference type="PANTHER" id="PTHR21666:SF270">
    <property type="entry name" value="MUREIN HYDROLASE ACTIVATOR ENVC"/>
    <property type="match status" value="1"/>
</dbReference>
<dbReference type="Gene3D" id="2.70.70.10">
    <property type="entry name" value="Glucose Permease (Domain IIA)"/>
    <property type="match status" value="1"/>
</dbReference>
<protein>
    <submittedName>
        <fullName evidence="1">Peptidase family M23</fullName>
    </submittedName>
</protein>
<comment type="caution">
    <text evidence="1">The sequence shown here is derived from an EMBL/GenBank/DDBJ whole genome shotgun (WGS) entry which is preliminary data.</text>
</comment>
<dbReference type="GO" id="GO:0004222">
    <property type="term" value="F:metalloendopeptidase activity"/>
    <property type="evidence" value="ECO:0007669"/>
    <property type="project" value="TreeGrafter"/>
</dbReference>
<reference evidence="1 2" key="1">
    <citation type="submission" date="2018-07" db="EMBL/GenBank/DDBJ databases">
        <title>High-quality-draft genome sequence of Gaiella occulta.</title>
        <authorList>
            <person name="Severino R."/>
            <person name="Froufe H.J.C."/>
            <person name="Rainey F.A."/>
            <person name="Barroso C."/>
            <person name="Albuquerque L."/>
            <person name="Lobo-Da-Cunha A."/>
            <person name="Da Costa M.S."/>
            <person name="Egas C."/>
        </authorList>
    </citation>
    <scope>NUCLEOTIDE SEQUENCE [LARGE SCALE GENOMIC DNA]</scope>
    <source>
        <strain evidence="1 2">F2-233</strain>
    </source>
</reference>
<dbReference type="EMBL" id="QQZY01000002">
    <property type="protein sequence ID" value="RDI75408.1"/>
    <property type="molecule type" value="Genomic_DNA"/>
</dbReference>
<evidence type="ECO:0000313" key="1">
    <source>
        <dbReference type="EMBL" id="RDI75408.1"/>
    </source>
</evidence>
<evidence type="ECO:0000313" key="2">
    <source>
        <dbReference type="Proteomes" id="UP000254134"/>
    </source>
</evidence>
<dbReference type="Proteomes" id="UP000254134">
    <property type="component" value="Unassembled WGS sequence"/>
</dbReference>
<organism evidence="1 2">
    <name type="scientific">Gaiella occulta</name>
    <dbReference type="NCBI Taxonomy" id="1002870"/>
    <lineage>
        <taxon>Bacteria</taxon>
        <taxon>Bacillati</taxon>
        <taxon>Actinomycetota</taxon>
        <taxon>Thermoleophilia</taxon>
        <taxon>Gaiellales</taxon>
        <taxon>Gaiellaceae</taxon>
        <taxon>Gaiella</taxon>
    </lineage>
</organism>
<name>A0A7M2YZV5_9ACTN</name>
<keyword evidence="2" id="KW-1185">Reference proteome</keyword>
<dbReference type="SUPFAM" id="SSF51261">
    <property type="entry name" value="Duplicated hybrid motif"/>
    <property type="match status" value="1"/>
</dbReference>
<dbReference type="CDD" id="cd12797">
    <property type="entry name" value="M23_peptidase"/>
    <property type="match status" value="1"/>
</dbReference>
<dbReference type="AlphaFoldDB" id="A0A7M2YZV5"/>
<dbReference type="InterPro" id="IPR050570">
    <property type="entry name" value="Cell_wall_metabolism_enzyme"/>
</dbReference>
<accession>A0A7M2YZV5</accession>